<dbReference type="InterPro" id="IPR009094">
    <property type="entry name" value="DiS-bond_isomerase_DsbC/G_N_sf"/>
</dbReference>
<evidence type="ECO:0000256" key="3">
    <source>
        <dbReference type="ARBA" id="ARBA00022729"/>
    </source>
</evidence>
<evidence type="ECO:0000256" key="6">
    <source>
        <dbReference type="ARBA" id="ARBA00023284"/>
    </source>
</evidence>
<evidence type="ECO:0000256" key="5">
    <source>
        <dbReference type="ARBA" id="ARBA00023157"/>
    </source>
</evidence>
<organism evidence="10 11">
    <name type="scientific">Vibrio nigripulchritudo SOn1</name>
    <dbReference type="NCBI Taxonomy" id="1238450"/>
    <lineage>
        <taxon>Bacteria</taxon>
        <taxon>Pseudomonadati</taxon>
        <taxon>Pseudomonadota</taxon>
        <taxon>Gammaproteobacteria</taxon>
        <taxon>Vibrionales</taxon>
        <taxon>Vibrionaceae</taxon>
        <taxon>Vibrio</taxon>
    </lineage>
</organism>
<dbReference type="InterPro" id="IPR033954">
    <property type="entry name" value="DiS-bond_Isoase_DsbC/G"/>
</dbReference>
<keyword evidence="3 7" id="KW-0732">Signal</keyword>
<dbReference type="SUPFAM" id="SSF54423">
    <property type="entry name" value="DsbC/DsbG N-terminal domain-like"/>
    <property type="match status" value="1"/>
</dbReference>
<dbReference type="AlphaFoldDB" id="A0AAV2VQG9"/>
<evidence type="ECO:0000256" key="7">
    <source>
        <dbReference type="RuleBase" id="RU364038"/>
    </source>
</evidence>
<name>A0AAV2VQG9_9VIBR</name>
<feature type="domain" description="Disulphide bond isomerase DsbC/G N-terminal" evidence="8">
    <location>
        <begin position="22"/>
        <end position="86"/>
    </location>
</feature>
<evidence type="ECO:0000259" key="8">
    <source>
        <dbReference type="Pfam" id="PF10411"/>
    </source>
</evidence>
<gene>
    <name evidence="10" type="primary">dsbC</name>
    <name evidence="10" type="ORF">VIBNISOn1_1920027</name>
</gene>
<dbReference type="CDD" id="cd03020">
    <property type="entry name" value="DsbA_DsbC_DsbG"/>
    <property type="match status" value="1"/>
</dbReference>
<dbReference type="Pfam" id="PF13098">
    <property type="entry name" value="Thioredoxin_2"/>
    <property type="match status" value="1"/>
</dbReference>
<dbReference type="PANTHER" id="PTHR35272">
    <property type="entry name" value="THIOL:DISULFIDE INTERCHANGE PROTEIN DSBC-RELATED"/>
    <property type="match status" value="1"/>
</dbReference>
<comment type="subcellular location">
    <subcellularLocation>
        <location evidence="1 7">Periplasm</location>
    </subcellularLocation>
</comment>
<keyword evidence="6 7" id="KW-0676">Redox-active center</keyword>
<evidence type="ECO:0000313" key="10">
    <source>
        <dbReference type="EMBL" id="CCO46906.1"/>
    </source>
</evidence>
<evidence type="ECO:0000259" key="9">
    <source>
        <dbReference type="Pfam" id="PF13098"/>
    </source>
</evidence>
<dbReference type="InterPro" id="IPR036249">
    <property type="entry name" value="Thioredoxin-like_sf"/>
</dbReference>
<dbReference type="RefSeq" id="WP_022611917.1">
    <property type="nucleotide sequence ID" value="NZ_LK391965.1"/>
</dbReference>
<dbReference type="Gene3D" id="3.40.30.10">
    <property type="entry name" value="Glutaredoxin"/>
    <property type="match status" value="1"/>
</dbReference>
<dbReference type="SUPFAM" id="SSF52833">
    <property type="entry name" value="Thioredoxin-like"/>
    <property type="match status" value="1"/>
</dbReference>
<keyword evidence="4 7" id="KW-0574">Periplasm</keyword>
<proteinExistence type="inferred from homology"/>
<evidence type="ECO:0000256" key="2">
    <source>
        <dbReference type="ARBA" id="ARBA00009813"/>
    </source>
</evidence>
<evidence type="ECO:0000256" key="1">
    <source>
        <dbReference type="ARBA" id="ARBA00004418"/>
    </source>
</evidence>
<dbReference type="PANTHER" id="PTHR35272:SF3">
    <property type="entry name" value="THIOL:DISULFIDE INTERCHANGE PROTEIN DSBC"/>
    <property type="match status" value="1"/>
</dbReference>
<dbReference type="InterPro" id="IPR012336">
    <property type="entry name" value="Thioredoxin-like_fold"/>
</dbReference>
<evidence type="ECO:0000313" key="11">
    <source>
        <dbReference type="Proteomes" id="UP000018211"/>
    </source>
</evidence>
<dbReference type="Proteomes" id="UP000018211">
    <property type="component" value="Unassembled WGS sequence"/>
</dbReference>
<dbReference type="InterPro" id="IPR051470">
    <property type="entry name" value="Thiol:disulfide_interchange"/>
</dbReference>
<protein>
    <recommendedName>
        <fullName evidence="7">Thiol:disulfide interchange protein</fullName>
    </recommendedName>
</protein>
<accession>A0AAV2VQG9</accession>
<feature type="domain" description="Thioredoxin-like fold" evidence="9">
    <location>
        <begin position="109"/>
        <end position="237"/>
    </location>
</feature>
<comment type="function">
    <text evidence="7">Required for disulfide bond formation in some periplasmic proteins. Acts by transferring its disulfide bond to other proteins and is reduced in the process.</text>
</comment>
<comment type="caution">
    <text evidence="10">The sequence shown here is derived from an EMBL/GenBank/DDBJ whole genome shotgun (WGS) entry which is preliminary data.</text>
</comment>
<dbReference type="Pfam" id="PF10411">
    <property type="entry name" value="DsbC_N"/>
    <property type="match status" value="1"/>
</dbReference>
<feature type="signal peptide" evidence="7">
    <location>
        <begin position="1"/>
        <end position="22"/>
    </location>
</feature>
<keyword evidence="5" id="KW-1015">Disulfide bond</keyword>
<evidence type="ECO:0000256" key="4">
    <source>
        <dbReference type="ARBA" id="ARBA00022764"/>
    </source>
</evidence>
<dbReference type="InterPro" id="IPR018950">
    <property type="entry name" value="DiS-bond_isomerase_DsbC/G_N"/>
</dbReference>
<dbReference type="Gene3D" id="3.10.450.70">
    <property type="entry name" value="Disulphide bond isomerase, DsbC/G, N-terminal"/>
    <property type="match status" value="1"/>
</dbReference>
<reference evidence="10 11" key="1">
    <citation type="journal article" date="2013" name="ISME J.">
        <title>Comparative genomics of pathogenic lineages of Vibrio nigripulchritudo identifies virulence-associated traits.</title>
        <authorList>
            <person name="Goudenege D."/>
            <person name="Labreuche Y."/>
            <person name="Krin E."/>
            <person name="Ansquer D."/>
            <person name="Mangenot S."/>
            <person name="Calteau A."/>
            <person name="Medigue C."/>
            <person name="Mazel D."/>
            <person name="Polz M.F."/>
            <person name="Le Roux F."/>
        </authorList>
    </citation>
    <scope>NUCLEOTIDE SEQUENCE [LARGE SCALE GENOMIC DNA]</scope>
    <source>
        <strain evidence="10 11">SOn1</strain>
    </source>
</reference>
<dbReference type="GO" id="GO:0042597">
    <property type="term" value="C:periplasmic space"/>
    <property type="evidence" value="ECO:0007669"/>
    <property type="project" value="UniProtKB-SubCell"/>
</dbReference>
<feature type="chain" id="PRO_5043104534" description="Thiol:disulfide interchange protein" evidence="7">
    <location>
        <begin position="23"/>
        <end position="241"/>
    </location>
</feature>
<comment type="similarity">
    <text evidence="2 7">Belongs to the thioredoxin family. DsbC subfamily.</text>
</comment>
<dbReference type="EMBL" id="CAOF01000104">
    <property type="protein sequence ID" value="CCO46906.1"/>
    <property type="molecule type" value="Genomic_DNA"/>
</dbReference>
<sequence length="241" mass="26761">MHFMRKLGVVAAGALASFSLFAADADTKSITERFSKLGLMVTSVEDSDIAGLYEVETNQGLFLSTEKGDYFIQGKIYALDDKGNFTDVIAKRYAEKIKDFSSSWIEYKAKEEKHVVTVFTDVDCGYCLKLHRQMEDYNKNGITVRYLAYPRAGAQSQVGHQMSQIWCANDQKAAMDEVKLERTFSQETSELLQCQNTIAAHRDLGSKLGIRGTPAIVTGNGNVIGGYLSPDDLTAQLERLN</sequence>
<dbReference type="NCBIfam" id="NF008129">
    <property type="entry name" value="PRK10877.1"/>
    <property type="match status" value="1"/>
</dbReference>